<keyword evidence="3" id="KW-1185">Reference proteome</keyword>
<evidence type="ECO:0000313" key="3">
    <source>
        <dbReference type="Proteomes" id="UP001273505"/>
    </source>
</evidence>
<gene>
    <name evidence="2" type="ORF">SCD92_12950</name>
</gene>
<protein>
    <submittedName>
        <fullName evidence="2">Uncharacterized protein</fullName>
    </submittedName>
</protein>
<dbReference type="RefSeq" id="WP_302724310.1">
    <property type="nucleotide sequence ID" value="NZ_JAULRU010000783.1"/>
</dbReference>
<reference evidence="2 3" key="1">
    <citation type="submission" date="2023-11" db="EMBL/GenBank/DDBJ databases">
        <title>Gilvimarinus fulvus sp. nov., isolated from the surface of Kelp.</title>
        <authorList>
            <person name="Sun Y.Y."/>
            <person name="Gong Y."/>
            <person name="Du Z.J."/>
        </authorList>
    </citation>
    <scope>NUCLEOTIDE SEQUENCE [LARGE SCALE GENOMIC DNA]</scope>
    <source>
        <strain evidence="2 3">SDUM040013</strain>
    </source>
</reference>
<organism evidence="2 3">
    <name type="scientific">Gilvimarinus gilvus</name>
    <dbReference type="NCBI Taxonomy" id="3058038"/>
    <lineage>
        <taxon>Bacteria</taxon>
        <taxon>Pseudomonadati</taxon>
        <taxon>Pseudomonadota</taxon>
        <taxon>Gammaproteobacteria</taxon>
        <taxon>Cellvibrionales</taxon>
        <taxon>Cellvibrionaceae</taxon>
        <taxon>Gilvimarinus</taxon>
    </lineage>
</organism>
<feature type="region of interest" description="Disordered" evidence="1">
    <location>
        <begin position="1"/>
        <end position="24"/>
    </location>
</feature>
<name>A0ABU4RZE2_9GAMM</name>
<accession>A0ABU4RZE2</accession>
<evidence type="ECO:0000256" key="1">
    <source>
        <dbReference type="SAM" id="MobiDB-lite"/>
    </source>
</evidence>
<dbReference type="EMBL" id="JAXAFO010000022">
    <property type="protein sequence ID" value="MDX6850275.1"/>
    <property type="molecule type" value="Genomic_DNA"/>
</dbReference>
<dbReference type="Proteomes" id="UP001273505">
    <property type="component" value="Unassembled WGS sequence"/>
</dbReference>
<sequence length="344" mass="37690">MDISTHPSGKGKSSDSDESEFSLSKPYEMPPMYQAYLDGRLGLEFGVTYKSGKFKVHNAFPIDIIVKGISEGPLKTWRRESERSVLVEAGSSATIDAKIYQPNQPLVITERPCGGFLGIVMTPDEFGDDTFDLYIDTGLMVQSHAIGNPPAPSGSALIPQSSQAVLISAGAAGNNQYVLRHQYWALSPNSFTLLPNQRVSQSSQIRTGVSRESSTVEHFSSVLNASTEANWGAFSASVSGQLSYSRTRQQSVSITETKSIIKTIEHDAGNDVPSSAVLLWQLRDRVTIVKRVHKVYETMASVENTETPILPKFMLYDISDGMQGIAKEYSFDTYVIKSGRGNEQ</sequence>
<evidence type="ECO:0000313" key="2">
    <source>
        <dbReference type="EMBL" id="MDX6850275.1"/>
    </source>
</evidence>
<proteinExistence type="predicted"/>
<comment type="caution">
    <text evidence="2">The sequence shown here is derived from an EMBL/GenBank/DDBJ whole genome shotgun (WGS) entry which is preliminary data.</text>
</comment>